<accession>A0ABR3IVA4</accession>
<sequence length="277" mass="30790">MHAALPLPVQIYRARPKADSCTDIRGTPHSRSLYRYTVLAPADSCTDIPCAPQGRLLYGYTGDATLPFPVQIYRSPSLSLYRFTVLAPLLLYRYTGDAALPFPVPLYRARPHSPYTDLPCLHHSRSLYRCTVLALPLPVLLYRAMLALPLLYRYTGDAALPFPVPLYRARPPSPCIDIRGTPRSRSLYRYTVLALPLPVLLYRAMLALPLPVQIYGGRPAPCTVVLPLLYHMARAPFLAQSSYPLPVSAYGGRGHSSQLFSYTVHLDLCSCRVGSSD</sequence>
<keyword evidence="2" id="KW-1185">Reference proteome</keyword>
<dbReference type="Proteomes" id="UP001556367">
    <property type="component" value="Unassembled WGS sequence"/>
</dbReference>
<dbReference type="EMBL" id="JASNQZ010000015">
    <property type="protein sequence ID" value="KAL0947188.1"/>
    <property type="molecule type" value="Genomic_DNA"/>
</dbReference>
<evidence type="ECO:0000313" key="1">
    <source>
        <dbReference type="EMBL" id="KAL0947188.1"/>
    </source>
</evidence>
<reference evidence="2" key="1">
    <citation type="submission" date="2024-06" db="EMBL/GenBank/DDBJ databases">
        <title>Multi-omics analyses provide insights into the biosynthesis of the anticancer antibiotic pleurotin in Hohenbuehelia grisea.</title>
        <authorList>
            <person name="Weaver J.A."/>
            <person name="Alberti F."/>
        </authorList>
    </citation>
    <scope>NUCLEOTIDE SEQUENCE [LARGE SCALE GENOMIC DNA]</scope>
    <source>
        <strain evidence="2">T-177</strain>
    </source>
</reference>
<organism evidence="1 2">
    <name type="scientific">Hohenbuehelia grisea</name>
    <dbReference type="NCBI Taxonomy" id="104357"/>
    <lineage>
        <taxon>Eukaryota</taxon>
        <taxon>Fungi</taxon>
        <taxon>Dikarya</taxon>
        <taxon>Basidiomycota</taxon>
        <taxon>Agaricomycotina</taxon>
        <taxon>Agaricomycetes</taxon>
        <taxon>Agaricomycetidae</taxon>
        <taxon>Agaricales</taxon>
        <taxon>Pleurotineae</taxon>
        <taxon>Pleurotaceae</taxon>
        <taxon>Hohenbuehelia</taxon>
    </lineage>
</organism>
<comment type="caution">
    <text evidence="1">The sequence shown here is derived from an EMBL/GenBank/DDBJ whole genome shotgun (WGS) entry which is preliminary data.</text>
</comment>
<name>A0ABR3IVA4_9AGAR</name>
<proteinExistence type="predicted"/>
<gene>
    <name evidence="1" type="ORF">HGRIS_013312</name>
</gene>
<evidence type="ECO:0000313" key="2">
    <source>
        <dbReference type="Proteomes" id="UP001556367"/>
    </source>
</evidence>
<protein>
    <submittedName>
        <fullName evidence="1">Uncharacterized protein</fullName>
    </submittedName>
</protein>